<dbReference type="NCBIfam" id="TIGR00357">
    <property type="entry name" value="peptide-methionine (R)-S-oxide reductase MsrB"/>
    <property type="match status" value="1"/>
</dbReference>
<evidence type="ECO:0000256" key="4">
    <source>
        <dbReference type="ARBA" id="ARBA00022723"/>
    </source>
</evidence>
<evidence type="ECO:0000256" key="6">
    <source>
        <dbReference type="ARBA" id="ARBA00023002"/>
    </source>
</evidence>
<dbReference type="InterPro" id="IPR011057">
    <property type="entry name" value="Mss4-like_sf"/>
</dbReference>
<evidence type="ECO:0000313" key="10">
    <source>
        <dbReference type="Proteomes" id="UP001596547"/>
    </source>
</evidence>
<keyword evidence="10" id="KW-1185">Reference proteome</keyword>
<dbReference type="GO" id="GO:0006979">
    <property type="term" value="P:response to oxidative stress"/>
    <property type="evidence" value="ECO:0007669"/>
    <property type="project" value="UniProtKB-ARBA"/>
</dbReference>
<keyword evidence="4" id="KW-0479">Metal-binding</keyword>
<evidence type="ECO:0000256" key="1">
    <source>
        <dbReference type="ARBA" id="ARBA00001947"/>
    </source>
</evidence>
<dbReference type="Pfam" id="PF01641">
    <property type="entry name" value="SelR"/>
    <property type="match status" value="1"/>
</dbReference>
<organism evidence="9 10">
    <name type="scientific">Halomarina halobia</name>
    <dbReference type="NCBI Taxonomy" id="3033386"/>
    <lineage>
        <taxon>Archaea</taxon>
        <taxon>Methanobacteriati</taxon>
        <taxon>Methanobacteriota</taxon>
        <taxon>Stenosarchaea group</taxon>
        <taxon>Halobacteria</taxon>
        <taxon>Halobacteriales</taxon>
        <taxon>Natronomonadaceae</taxon>
        <taxon>Halomarina</taxon>
    </lineage>
</organism>
<dbReference type="RefSeq" id="WP_276304080.1">
    <property type="nucleotide sequence ID" value="NZ_CP119992.1"/>
</dbReference>
<evidence type="ECO:0000313" key="9">
    <source>
        <dbReference type="EMBL" id="MFC7316657.1"/>
    </source>
</evidence>
<dbReference type="AlphaFoldDB" id="A0ABD6A8H1"/>
<dbReference type="FunFam" id="2.170.150.20:FF:000001">
    <property type="entry name" value="Peptide methionine sulfoxide reductase MsrB"/>
    <property type="match status" value="1"/>
</dbReference>
<evidence type="ECO:0000259" key="8">
    <source>
        <dbReference type="PROSITE" id="PS51790"/>
    </source>
</evidence>
<dbReference type="GeneID" id="79316698"/>
<evidence type="ECO:0000256" key="3">
    <source>
        <dbReference type="ARBA" id="ARBA00012499"/>
    </source>
</evidence>
<evidence type="ECO:0000256" key="7">
    <source>
        <dbReference type="ARBA" id="ARBA00048488"/>
    </source>
</evidence>
<proteinExistence type="inferred from homology"/>
<gene>
    <name evidence="9" type="primary">msrB</name>
    <name evidence="9" type="ORF">ACFQPE_07580</name>
</gene>
<dbReference type="SUPFAM" id="SSF51316">
    <property type="entry name" value="Mss4-like"/>
    <property type="match status" value="1"/>
</dbReference>
<dbReference type="PANTHER" id="PTHR10173">
    <property type="entry name" value="METHIONINE SULFOXIDE REDUCTASE"/>
    <property type="match status" value="1"/>
</dbReference>
<dbReference type="GO" id="GO:0033743">
    <property type="term" value="F:peptide-methionine (R)-S-oxide reductase activity"/>
    <property type="evidence" value="ECO:0007669"/>
    <property type="project" value="UniProtKB-EC"/>
</dbReference>
<comment type="catalytic activity">
    <reaction evidence="7">
        <text>L-methionyl-[protein] + [thioredoxin]-disulfide + H2O = L-methionyl-(R)-S-oxide-[protein] + [thioredoxin]-dithiol</text>
        <dbReference type="Rhea" id="RHEA:24164"/>
        <dbReference type="Rhea" id="RHEA-COMP:10698"/>
        <dbReference type="Rhea" id="RHEA-COMP:10700"/>
        <dbReference type="Rhea" id="RHEA-COMP:12313"/>
        <dbReference type="Rhea" id="RHEA-COMP:12314"/>
        <dbReference type="ChEBI" id="CHEBI:15377"/>
        <dbReference type="ChEBI" id="CHEBI:16044"/>
        <dbReference type="ChEBI" id="CHEBI:29950"/>
        <dbReference type="ChEBI" id="CHEBI:45764"/>
        <dbReference type="ChEBI" id="CHEBI:50058"/>
        <dbReference type="EC" id="1.8.4.12"/>
    </reaction>
</comment>
<evidence type="ECO:0000256" key="2">
    <source>
        <dbReference type="ARBA" id="ARBA00007174"/>
    </source>
</evidence>
<dbReference type="PANTHER" id="PTHR10173:SF52">
    <property type="entry name" value="METHIONINE-R-SULFOXIDE REDUCTASE B1"/>
    <property type="match status" value="1"/>
</dbReference>
<comment type="similarity">
    <text evidence="2">Belongs to the MsrB Met sulfoxide reductase family.</text>
</comment>
<comment type="caution">
    <text evidence="9">The sequence shown here is derived from an EMBL/GenBank/DDBJ whole genome shotgun (WGS) entry which is preliminary data.</text>
</comment>
<dbReference type="Proteomes" id="UP001596547">
    <property type="component" value="Unassembled WGS sequence"/>
</dbReference>
<name>A0ABD6A8H1_9EURY</name>
<dbReference type="EC" id="1.8.4.12" evidence="3"/>
<dbReference type="InterPro" id="IPR002579">
    <property type="entry name" value="Met_Sox_Rdtase_MsrB_dom"/>
</dbReference>
<sequence length="148" mass="16241">MSERETRDLPRSDEEWREVLTDEEYRVLREQGTEPKFTGEFIGKDDEGTYVCAGCGAALFDSETKFDREGSGWPSFYDADEDAIELRRDTSHGMVRTEVVCANCGGHLGHVFDDGPEPTGKRFCINSVALGFDDDGEGAGSGEEAGDA</sequence>
<keyword evidence="6 9" id="KW-0560">Oxidoreductase</keyword>
<comment type="cofactor">
    <cofactor evidence="1">
        <name>Zn(2+)</name>
        <dbReference type="ChEBI" id="CHEBI:29105"/>
    </cofactor>
</comment>
<evidence type="ECO:0000256" key="5">
    <source>
        <dbReference type="ARBA" id="ARBA00022833"/>
    </source>
</evidence>
<reference evidence="9 10" key="1">
    <citation type="journal article" date="2019" name="Int. J. Syst. Evol. Microbiol.">
        <title>The Global Catalogue of Microorganisms (GCM) 10K type strain sequencing project: providing services to taxonomists for standard genome sequencing and annotation.</title>
        <authorList>
            <consortium name="The Broad Institute Genomics Platform"/>
            <consortium name="The Broad Institute Genome Sequencing Center for Infectious Disease"/>
            <person name="Wu L."/>
            <person name="Ma J."/>
        </authorList>
    </citation>
    <scope>NUCLEOTIDE SEQUENCE [LARGE SCALE GENOMIC DNA]</scope>
    <source>
        <strain evidence="9 10">PSR21</strain>
    </source>
</reference>
<feature type="domain" description="MsrB" evidence="8">
    <location>
        <begin position="13"/>
        <end position="135"/>
    </location>
</feature>
<dbReference type="InterPro" id="IPR028427">
    <property type="entry name" value="Met_Sox_Rdtase_MsrB"/>
</dbReference>
<dbReference type="EMBL" id="JBHTBF010000002">
    <property type="protein sequence ID" value="MFC7316657.1"/>
    <property type="molecule type" value="Genomic_DNA"/>
</dbReference>
<dbReference type="PROSITE" id="PS51790">
    <property type="entry name" value="MSRB"/>
    <property type="match status" value="1"/>
</dbReference>
<keyword evidence="5" id="KW-0862">Zinc</keyword>
<accession>A0ABD6A8H1</accession>
<dbReference type="GO" id="GO:0046872">
    <property type="term" value="F:metal ion binding"/>
    <property type="evidence" value="ECO:0007669"/>
    <property type="project" value="UniProtKB-KW"/>
</dbReference>
<protein>
    <recommendedName>
        <fullName evidence="3">peptide-methionine (R)-S-oxide reductase</fullName>
        <ecNumber evidence="3">1.8.4.12</ecNumber>
    </recommendedName>
</protein>
<dbReference type="Gene3D" id="2.170.150.20">
    <property type="entry name" value="Peptide methionine sulfoxide reductase"/>
    <property type="match status" value="1"/>
</dbReference>